<accession>A0ABW1AVN2</accession>
<gene>
    <name evidence="1" type="ORF">ACFPTN_17040</name>
</gene>
<evidence type="ECO:0000313" key="1">
    <source>
        <dbReference type="EMBL" id="MFC5771089.1"/>
    </source>
</evidence>
<name>A0ABW1AVN2_9RHOO</name>
<keyword evidence="2" id="KW-1185">Reference proteome</keyword>
<sequence length="96" mass="10019">MHADARSGVSNGGQAFADLGPSRMIKLVVVEFVDEPQRLGSQEAAQGVCLVVPGAAEPGQRLIGERLCLGRPGLVQGRARIGLPGLGLRLHVAQQL</sequence>
<organism evidence="1 2">
    <name type="scientific">Thauera sinica</name>
    <dbReference type="NCBI Taxonomy" id="2665146"/>
    <lineage>
        <taxon>Bacteria</taxon>
        <taxon>Pseudomonadati</taxon>
        <taxon>Pseudomonadota</taxon>
        <taxon>Betaproteobacteria</taxon>
        <taxon>Rhodocyclales</taxon>
        <taxon>Zoogloeaceae</taxon>
        <taxon>Thauera</taxon>
    </lineage>
</organism>
<comment type="caution">
    <text evidence="1">The sequence shown here is derived from an EMBL/GenBank/DDBJ whole genome shotgun (WGS) entry which is preliminary data.</text>
</comment>
<protein>
    <submittedName>
        <fullName evidence="1">Uncharacterized protein</fullName>
    </submittedName>
</protein>
<reference evidence="2" key="1">
    <citation type="journal article" date="2019" name="Int. J. Syst. Evol. Microbiol.">
        <title>The Global Catalogue of Microorganisms (GCM) 10K type strain sequencing project: providing services to taxonomists for standard genome sequencing and annotation.</title>
        <authorList>
            <consortium name="The Broad Institute Genomics Platform"/>
            <consortium name="The Broad Institute Genome Sequencing Center for Infectious Disease"/>
            <person name="Wu L."/>
            <person name="Ma J."/>
        </authorList>
    </citation>
    <scope>NUCLEOTIDE SEQUENCE [LARGE SCALE GENOMIC DNA]</scope>
    <source>
        <strain evidence="2">SHR3</strain>
    </source>
</reference>
<dbReference type="EMBL" id="JBHSOG010000068">
    <property type="protein sequence ID" value="MFC5771089.1"/>
    <property type="molecule type" value="Genomic_DNA"/>
</dbReference>
<dbReference type="Proteomes" id="UP001595974">
    <property type="component" value="Unassembled WGS sequence"/>
</dbReference>
<evidence type="ECO:0000313" key="2">
    <source>
        <dbReference type="Proteomes" id="UP001595974"/>
    </source>
</evidence>
<proteinExistence type="predicted"/>
<dbReference type="RefSeq" id="WP_157748692.1">
    <property type="nucleotide sequence ID" value="NZ_JBHSOG010000068.1"/>
</dbReference>